<dbReference type="InterPro" id="IPR001640">
    <property type="entry name" value="Lgt"/>
</dbReference>
<evidence type="ECO:0000256" key="6">
    <source>
        <dbReference type="ARBA" id="ARBA00023136"/>
    </source>
</evidence>
<accession>A0A8J3FDM4</accession>
<dbReference type="Proteomes" id="UP000637720">
    <property type="component" value="Unassembled WGS sequence"/>
</dbReference>
<keyword evidence="5 7" id="KW-1133">Transmembrane helix</keyword>
<dbReference type="GO" id="GO:0008961">
    <property type="term" value="F:phosphatidylglycerol-prolipoprotein diacylglyceryl transferase activity"/>
    <property type="evidence" value="ECO:0007669"/>
    <property type="project" value="UniProtKB-UniRule"/>
</dbReference>
<reference evidence="8" key="1">
    <citation type="journal article" date="2014" name="Int. J. Syst. Evol. Microbiol.">
        <title>Complete genome sequence of Corynebacterium casei LMG S-19264T (=DSM 44701T), isolated from a smear-ripened cheese.</title>
        <authorList>
            <consortium name="US DOE Joint Genome Institute (JGI-PGF)"/>
            <person name="Walter F."/>
            <person name="Albersmeier A."/>
            <person name="Kalinowski J."/>
            <person name="Ruckert C."/>
        </authorList>
    </citation>
    <scope>NUCLEOTIDE SEQUENCE</scope>
    <source>
        <strain evidence="8">JCM 14719</strain>
    </source>
</reference>
<reference evidence="8" key="2">
    <citation type="submission" date="2020-09" db="EMBL/GenBank/DDBJ databases">
        <authorList>
            <person name="Sun Q."/>
            <person name="Ohkuma M."/>
        </authorList>
    </citation>
    <scope>NUCLEOTIDE SEQUENCE</scope>
    <source>
        <strain evidence="8">JCM 14719</strain>
    </source>
</reference>
<dbReference type="Pfam" id="PF01790">
    <property type="entry name" value="LGT"/>
    <property type="match status" value="1"/>
</dbReference>
<gene>
    <name evidence="7" type="primary">lgt</name>
    <name evidence="8" type="ORF">GCM10007043_08210</name>
</gene>
<comment type="pathway">
    <text evidence="7">Protein modification; lipoprotein biosynthesis (diacylglyceryl transfer).</text>
</comment>
<dbReference type="HAMAP" id="MF_01147">
    <property type="entry name" value="Lgt"/>
    <property type="match status" value="1"/>
</dbReference>
<comment type="catalytic activity">
    <reaction evidence="7">
        <text>L-cysteinyl-[prolipoprotein] + a 1,2-diacyl-sn-glycero-3-phospho-(1'-sn-glycerol) = an S-1,2-diacyl-sn-glyceryl-L-cysteinyl-[prolipoprotein] + sn-glycerol 1-phosphate + H(+)</text>
        <dbReference type="Rhea" id="RHEA:56712"/>
        <dbReference type="Rhea" id="RHEA-COMP:14679"/>
        <dbReference type="Rhea" id="RHEA-COMP:14680"/>
        <dbReference type="ChEBI" id="CHEBI:15378"/>
        <dbReference type="ChEBI" id="CHEBI:29950"/>
        <dbReference type="ChEBI" id="CHEBI:57685"/>
        <dbReference type="ChEBI" id="CHEBI:64716"/>
        <dbReference type="ChEBI" id="CHEBI:140658"/>
        <dbReference type="EC" id="2.5.1.145"/>
    </reaction>
</comment>
<dbReference type="PANTHER" id="PTHR30589:SF0">
    <property type="entry name" value="PHOSPHATIDYLGLYCEROL--PROLIPOPROTEIN DIACYLGLYCERYL TRANSFERASE"/>
    <property type="match status" value="1"/>
</dbReference>
<feature type="binding site" evidence="7">
    <location>
        <position position="130"/>
    </location>
    <ligand>
        <name>a 1,2-diacyl-sn-glycero-3-phospho-(1'-sn-glycerol)</name>
        <dbReference type="ChEBI" id="CHEBI:64716"/>
    </ligand>
</feature>
<feature type="transmembrane region" description="Helical" evidence="7">
    <location>
        <begin position="15"/>
        <end position="35"/>
    </location>
</feature>
<comment type="caution">
    <text evidence="8">The sequence shown here is derived from an EMBL/GenBank/DDBJ whole genome shotgun (WGS) entry which is preliminary data.</text>
</comment>
<sequence length="262" mass="28595">MKAILLTIGDFPVRSYGLVVALAIVLAVGVASYMSRGTAYRPHILNLALYAVVGGLLGARLWEVLFFQWDYYSRHPGEVLAIWEGGVSIQGALVGGWAAALWYARRHKLDFWELSDVVAPALVFGQGIGRIACLLNGDAYGSPTGSGFGLVYPPGTAAYAAYGSQPLWPAEVWEGQWDMIVFGLLLMLKNRPWPKGFIFLAYAILYSVGRFFLEFLRGDSPRYLFDWTAAQWTSAVILVLALAALAVRLGKGRRKAGVADGT</sequence>
<evidence type="ECO:0000256" key="1">
    <source>
        <dbReference type="ARBA" id="ARBA00007150"/>
    </source>
</evidence>
<feature type="transmembrane region" description="Helical" evidence="7">
    <location>
        <begin position="229"/>
        <end position="247"/>
    </location>
</feature>
<name>A0A8J3FDM4_9BACI</name>
<evidence type="ECO:0000313" key="9">
    <source>
        <dbReference type="Proteomes" id="UP000637720"/>
    </source>
</evidence>
<comment type="function">
    <text evidence="7">Catalyzes the transfer of the diacylglyceryl group from phosphatidylglycerol to the sulfhydryl group of the N-terminal cysteine of a prolipoprotein, the first step in the formation of mature lipoproteins.</text>
</comment>
<evidence type="ECO:0000313" key="8">
    <source>
        <dbReference type="EMBL" id="GGJ96761.1"/>
    </source>
</evidence>
<dbReference type="PANTHER" id="PTHR30589">
    <property type="entry name" value="PROLIPOPROTEIN DIACYLGLYCERYL TRANSFERASE"/>
    <property type="match status" value="1"/>
</dbReference>
<feature type="transmembrane region" description="Helical" evidence="7">
    <location>
        <begin position="81"/>
        <end position="104"/>
    </location>
</feature>
<keyword evidence="3 7" id="KW-0808">Transferase</keyword>
<keyword evidence="9" id="KW-1185">Reference proteome</keyword>
<comment type="similarity">
    <text evidence="1 7">Belongs to the Lgt family.</text>
</comment>
<feature type="transmembrane region" description="Helical" evidence="7">
    <location>
        <begin position="47"/>
        <end position="69"/>
    </location>
</feature>
<dbReference type="RefSeq" id="WP_054669008.1">
    <property type="nucleotide sequence ID" value="NZ_BMOF01000011.1"/>
</dbReference>
<dbReference type="UniPathway" id="UPA00664"/>
<dbReference type="AlphaFoldDB" id="A0A8J3FDM4"/>
<evidence type="ECO:0000256" key="7">
    <source>
        <dbReference type="HAMAP-Rule" id="MF_01147"/>
    </source>
</evidence>
<evidence type="ECO:0000256" key="3">
    <source>
        <dbReference type="ARBA" id="ARBA00022679"/>
    </source>
</evidence>
<evidence type="ECO:0000256" key="2">
    <source>
        <dbReference type="ARBA" id="ARBA00022475"/>
    </source>
</evidence>
<keyword evidence="4 7" id="KW-0812">Transmembrane</keyword>
<dbReference type="GO" id="GO:0005886">
    <property type="term" value="C:plasma membrane"/>
    <property type="evidence" value="ECO:0007669"/>
    <property type="project" value="UniProtKB-SubCell"/>
</dbReference>
<keyword evidence="6 7" id="KW-0472">Membrane</keyword>
<proteinExistence type="inferred from homology"/>
<feature type="transmembrane region" description="Helical" evidence="7">
    <location>
        <begin position="197"/>
        <end position="217"/>
    </location>
</feature>
<dbReference type="GO" id="GO:0042158">
    <property type="term" value="P:lipoprotein biosynthetic process"/>
    <property type="evidence" value="ECO:0007669"/>
    <property type="project" value="UniProtKB-UniRule"/>
</dbReference>
<dbReference type="EMBL" id="BMOF01000011">
    <property type="protein sequence ID" value="GGJ96761.1"/>
    <property type="molecule type" value="Genomic_DNA"/>
</dbReference>
<dbReference type="NCBIfam" id="TIGR00544">
    <property type="entry name" value="lgt"/>
    <property type="match status" value="1"/>
</dbReference>
<protein>
    <recommendedName>
        <fullName evidence="7">Phosphatidylglycerol--prolipoprotein diacylglyceryl transferase</fullName>
        <ecNumber evidence="7">2.5.1.145</ecNumber>
    </recommendedName>
</protein>
<dbReference type="EC" id="2.5.1.145" evidence="7"/>
<keyword evidence="2 7" id="KW-1003">Cell membrane</keyword>
<comment type="subcellular location">
    <subcellularLocation>
        <location evidence="7">Cell membrane</location>
        <topology evidence="7">Multi-pass membrane protein</topology>
    </subcellularLocation>
</comment>
<organism evidence="8 9">
    <name type="scientific">Calditerricola satsumensis</name>
    <dbReference type="NCBI Taxonomy" id="373054"/>
    <lineage>
        <taxon>Bacteria</taxon>
        <taxon>Bacillati</taxon>
        <taxon>Bacillota</taxon>
        <taxon>Bacilli</taxon>
        <taxon>Bacillales</taxon>
        <taxon>Bacillaceae</taxon>
        <taxon>Calditerricola</taxon>
    </lineage>
</organism>
<evidence type="ECO:0000256" key="4">
    <source>
        <dbReference type="ARBA" id="ARBA00022692"/>
    </source>
</evidence>
<evidence type="ECO:0000256" key="5">
    <source>
        <dbReference type="ARBA" id="ARBA00022989"/>
    </source>
</evidence>